<comment type="caution">
    <text evidence="1">The sequence shown here is derived from an EMBL/GenBank/DDBJ whole genome shotgun (WGS) entry which is preliminary data.</text>
</comment>
<organism evidence="1 2">
    <name type="scientific">Hymenobacter telluris</name>
    <dbReference type="NCBI Taxonomy" id="2816474"/>
    <lineage>
        <taxon>Bacteria</taxon>
        <taxon>Pseudomonadati</taxon>
        <taxon>Bacteroidota</taxon>
        <taxon>Cytophagia</taxon>
        <taxon>Cytophagales</taxon>
        <taxon>Hymenobacteraceae</taxon>
        <taxon>Hymenobacter</taxon>
    </lineage>
</organism>
<dbReference type="Proteomes" id="UP000664144">
    <property type="component" value="Unassembled WGS sequence"/>
</dbReference>
<protein>
    <submittedName>
        <fullName evidence="1">Uncharacterized protein</fullName>
    </submittedName>
</protein>
<evidence type="ECO:0000313" key="1">
    <source>
        <dbReference type="EMBL" id="MBO0356464.1"/>
    </source>
</evidence>
<sequence length="193" mass="21692">MDMFRTLRFGLLFAFIGGAISSCISPPDFPDTPSIEFKSMKVTRNTAELTDTVTITIGFKDGDGDLGLNSEEYSSTSPPYNRLNSDGTKNLNHWNYFLKIFVKNRSNNQFEPLTFRANGSPVDDPTVYYSQYPHLEPNADKKAPLKGDLNFEQTFGLGNEFNPGDEVRFEVYIKDRALNTSNTVTTNSFVVAR</sequence>
<proteinExistence type="predicted"/>
<keyword evidence="2" id="KW-1185">Reference proteome</keyword>
<dbReference type="EMBL" id="JAFLQZ010000001">
    <property type="protein sequence ID" value="MBO0356464.1"/>
    <property type="molecule type" value="Genomic_DNA"/>
</dbReference>
<gene>
    <name evidence="1" type="ORF">J0X19_00770</name>
</gene>
<name>A0A939EST0_9BACT</name>
<dbReference type="AlphaFoldDB" id="A0A939EST0"/>
<dbReference type="PROSITE" id="PS51257">
    <property type="entry name" value="PROKAR_LIPOPROTEIN"/>
    <property type="match status" value="1"/>
</dbReference>
<accession>A0A939EST0</accession>
<evidence type="ECO:0000313" key="2">
    <source>
        <dbReference type="Proteomes" id="UP000664144"/>
    </source>
</evidence>
<reference evidence="1" key="1">
    <citation type="submission" date="2021-03" db="EMBL/GenBank/DDBJ databases">
        <authorList>
            <person name="Kim M.K."/>
        </authorList>
    </citation>
    <scope>NUCLEOTIDE SEQUENCE</scope>
    <source>
        <strain evidence="1">BT186</strain>
    </source>
</reference>